<dbReference type="EMBL" id="JARWAI010000001">
    <property type="protein sequence ID" value="MDR5873690.1"/>
    <property type="molecule type" value="Genomic_DNA"/>
</dbReference>
<dbReference type="RefSeq" id="WP_230448319.1">
    <property type="nucleotide sequence ID" value="NZ_JARWAI010000001.1"/>
</dbReference>
<dbReference type="InterPro" id="IPR010412">
    <property type="entry name" value="DUF1007"/>
</dbReference>
<keyword evidence="1" id="KW-0732">Signal</keyword>
<reference evidence="2 3" key="1">
    <citation type="submission" date="2023-04" db="EMBL/GenBank/DDBJ databases">
        <title>A long-awaited taxogenomic arrangement of the family Halomonadaceae.</title>
        <authorList>
            <person name="De La Haba R."/>
            <person name="Chuvochina M."/>
            <person name="Wittouck S."/>
            <person name="Arahal D.R."/>
            <person name="Sanchez-Porro C."/>
            <person name="Hugenholtz P."/>
            <person name="Ventosa A."/>
        </authorList>
    </citation>
    <scope>NUCLEOTIDE SEQUENCE [LARGE SCALE GENOMIC DNA]</scope>
    <source>
        <strain evidence="2 3">DSM 18042</strain>
    </source>
</reference>
<accession>A0ABU1G9L7</accession>
<feature type="signal peptide" evidence="1">
    <location>
        <begin position="1"/>
        <end position="29"/>
    </location>
</feature>
<sequence>MRCVNRWLARSRAGLVGILALLVSVSALAHPHGWIDIKVRLITDDQGRVTGLHQTWQMDPFYSLVVFDELNRVEGATLDEGLDQLGGEIRNNLAGQGYFTRVRVDGEPQPLGEVSEYTAMQRDGRLTFIFILPLADTPLLDGSTLEYQVYDPTYYLEVVHAAEDEKPLDDALVLRGMPECELAVLPADPDPERVLAASRLDVDESGEPGLGRYFAETGQVVCP</sequence>
<gene>
    <name evidence="2" type="ORF">QC815_02025</name>
</gene>
<dbReference type="Pfam" id="PF06226">
    <property type="entry name" value="DUF1007"/>
    <property type="match status" value="1"/>
</dbReference>
<organism evidence="2 3">
    <name type="scientific">Vreelandella gomseomensis</name>
    <dbReference type="NCBI Taxonomy" id="370766"/>
    <lineage>
        <taxon>Bacteria</taxon>
        <taxon>Pseudomonadati</taxon>
        <taxon>Pseudomonadota</taxon>
        <taxon>Gammaproteobacteria</taxon>
        <taxon>Oceanospirillales</taxon>
        <taxon>Halomonadaceae</taxon>
        <taxon>Vreelandella</taxon>
    </lineage>
</organism>
<dbReference type="Proteomes" id="UP001269267">
    <property type="component" value="Unassembled WGS sequence"/>
</dbReference>
<keyword evidence="3" id="KW-1185">Reference proteome</keyword>
<proteinExistence type="predicted"/>
<comment type="caution">
    <text evidence="2">The sequence shown here is derived from an EMBL/GenBank/DDBJ whole genome shotgun (WGS) entry which is preliminary data.</text>
</comment>
<feature type="chain" id="PRO_5045488524" evidence="1">
    <location>
        <begin position="30"/>
        <end position="223"/>
    </location>
</feature>
<evidence type="ECO:0000256" key="1">
    <source>
        <dbReference type="SAM" id="SignalP"/>
    </source>
</evidence>
<evidence type="ECO:0000313" key="2">
    <source>
        <dbReference type="EMBL" id="MDR5873690.1"/>
    </source>
</evidence>
<name>A0ABU1G9L7_9GAMM</name>
<evidence type="ECO:0000313" key="3">
    <source>
        <dbReference type="Proteomes" id="UP001269267"/>
    </source>
</evidence>
<protein>
    <submittedName>
        <fullName evidence="2">DUF1007 family protein</fullName>
    </submittedName>
</protein>